<evidence type="ECO:0000256" key="3">
    <source>
        <dbReference type="ARBA" id="ARBA00022833"/>
    </source>
</evidence>
<gene>
    <name evidence="7" type="ORF">F5X68DRAFT_261780</name>
</gene>
<dbReference type="PANTHER" id="PTHR10237">
    <property type="entry name" value="DEFORMED EPIDERMAL AUTOREGULATORY FACTOR 1 HOMOLOG SUPPRESSIN"/>
    <property type="match status" value="1"/>
</dbReference>
<dbReference type="EMBL" id="JAGSXJ010000012">
    <property type="protein sequence ID" value="KAH6686772.1"/>
    <property type="molecule type" value="Genomic_DNA"/>
</dbReference>
<dbReference type="InterPro" id="IPR024119">
    <property type="entry name" value="TF_DEAF-1"/>
</dbReference>
<reference evidence="7" key="1">
    <citation type="journal article" date="2021" name="Nat. Commun.">
        <title>Genetic determinants of endophytism in the Arabidopsis root mycobiome.</title>
        <authorList>
            <person name="Mesny F."/>
            <person name="Miyauchi S."/>
            <person name="Thiergart T."/>
            <person name="Pickel B."/>
            <person name="Atanasova L."/>
            <person name="Karlsson M."/>
            <person name="Huettel B."/>
            <person name="Barry K.W."/>
            <person name="Haridas S."/>
            <person name="Chen C."/>
            <person name="Bauer D."/>
            <person name="Andreopoulos W."/>
            <person name="Pangilinan J."/>
            <person name="LaButti K."/>
            <person name="Riley R."/>
            <person name="Lipzen A."/>
            <person name="Clum A."/>
            <person name="Drula E."/>
            <person name="Henrissat B."/>
            <person name="Kohler A."/>
            <person name="Grigoriev I.V."/>
            <person name="Martin F.M."/>
            <person name="Hacquard S."/>
        </authorList>
    </citation>
    <scope>NUCLEOTIDE SEQUENCE</scope>
    <source>
        <strain evidence="7">MPI-SDFR-AT-0117</strain>
    </source>
</reference>
<dbReference type="GO" id="GO:0008270">
    <property type="term" value="F:zinc ion binding"/>
    <property type="evidence" value="ECO:0007669"/>
    <property type="project" value="UniProtKB-KW"/>
</dbReference>
<dbReference type="PANTHER" id="PTHR10237:SF14">
    <property type="entry name" value="MYND-TYPE DOMAIN-CONTAINING PROTEIN"/>
    <property type="match status" value="1"/>
</dbReference>
<evidence type="ECO:0000256" key="1">
    <source>
        <dbReference type="ARBA" id="ARBA00022723"/>
    </source>
</evidence>
<evidence type="ECO:0000313" key="8">
    <source>
        <dbReference type="Proteomes" id="UP000770015"/>
    </source>
</evidence>
<dbReference type="PROSITE" id="PS01360">
    <property type="entry name" value="ZF_MYND_1"/>
    <property type="match status" value="1"/>
</dbReference>
<keyword evidence="8" id="KW-1185">Reference proteome</keyword>
<keyword evidence="1" id="KW-0479">Metal-binding</keyword>
<organism evidence="7 8">
    <name type="scientific">Plectosphaerella plurivora</name>
    <dbReference type="NCBI Taxonomy" id="936078"/>
    <lineage>
        <taxon>Eukaryota</taxon>
        <taxon>Fungi</taxon>
        <taxon>Dikarya</taxon>
        <taxon>Ascomycota</taxon>
        <taxon>Pezizomycotina</taxon>
        <taxon>Sordariomycetes</taxon>
        <taxon>Hypocreomycetidae</taxon>
        <taxon>Glomerellales</taxon>
        <taxon>Plectosphaerellaceae</taxon>
        <taxon>Plectosphaerella</taxon>
    </lineage>
</organism>
<dbReference type="PROSITE" id="PS50865">
    <property type="entry name" value="ZF_MYND_2"/>
    <property type="match status" value="1"/>
</dbReference>
<dbReference type="InterPro" id="IPR002893">
    <property type="entry name" value="Znf_MYND"/>
</dbReference>
<dbReference type="InterPro" id="IPR027974">
    <property type="entry name" value="DUF4470"/>
</dbReference>
<name>A0A9P8VBZ9_9PEZI</name>
<evidence type="ECO:0000256" key="4">
    <source>
        <dbReference type="PROSITE-ProRule" id="PRU00134"/>
    </source>
</evidence>
<comment type="caution">
    <text evidence="7">The sequence shown here is derived from an EMBL/GenBank/DDBJ whole genome shotgun (WGS) entry which is preliminary data.</text>
</comment>
<evidence type="ECO:0000259" key="6">
    <source>
        <dbReference type="PROSITE" id="PS50865"/>
    </source>
</evidence>
<dbReference type="Gene3D" id="6.10.140.2220">
    <property type="match status" value="1"/>
</dbReference>
<feature type="compositionally biased region" description="Basic and acidic residues" evidence="5">
    <location>
        <begin position="1078"/>
        <end position="1092"/>
    </location>
</feature>
<dbReference type="OrthoDB" id="341421at2759"/>
<keyword evidence="2 4" id="KW-0863">Zinc-finger</keyword>
<dbReference type="Proteomes" id="UP000770015">
    <property type="component" value="Unassembled WGS sequence"/>
</dbReference>
<dbReference type="GO" id="GO:0000981">
    <property type="term" value="F:DNA-binding transcription factor activity, RNA polymerase II-specific"/>
    <property type="evidence" value="ECO:0007669"/>
    <property type="project" value="TreeGrafter"/>
</dbReference>
<protein>
    <submittedName>
        <fullName evidence="7">MYND finger</fullName>
    </submittedName>
</protein>
<evidence type="ECO:0000313" key="7">
    <source>
        <dbReference type="EMBL" id="KAH6686772.1"/>
    </source>
</evidence>
<feature type="region of interest" description="Disordered" evidence="5">
    <location>
        <begin position="1078"/>
        <end position="1103"/>
    </location>
</feature>
<accession>A0A9P8VBZ9</accession>
<dbReference type="GO" id="GO:0005634">
    <property type="term" value="C:nucleus"/>
    <property type="evidence" value="ECO:0007669"/>
    <property type="project" value="TreeGrafter"/>
</dbReference>
<dbReference type="Pfam" id="PF14737">
    <property type="entry name" value="DUF4470"/>
    <property type="match status" value="1"/>
</dbReference>
<proteinExistence type="predicted"/>
<dbReference type="Pfam" id="PF01753">
    <property type="entry name" value="zf-MYND"/>
    <property type="match status" value="1"/>
</dbReference>
<feature type="domain" description="MYND-type" evidence="6">
    <location>
        <begin position="1105"/>
        <end position="1149"/>
    </location>
</feature>
<dbReference type="SUPFAM" id="SSF144232">
    <property type="entry name" value="HIT/MYND zinc finger-like"/>
    <property type="match status" value="1"/>
</dbReference>
<keyword evidence="3" id="KW-0862">Zinc</keyword>
<dbReference type="AlphaFoldDB" id="A0A9P8VBZ9"/>
<evidence type="ECO:0000256" key="2">
    <source>
        <dbReference type="ARBA" id="ARBA00022771"/>
    </source>
</evidence>
<sequence>MITPAVASKISQLYALGNTPAVNLTRDLPQGLDADVLLLGCGDLRNVLYTAYANTGFAARKIDVTCCDIEEGIIARNLLILSLLIDGGVDHSLLWNISYHVLLSDDDARGVSAQAQKLLDASVSLSTWKASAYGATLPFCDEATFHDVRKVWSRYATAEADITENRAKLQLSINFRKERNPAGGLVLTGMRSAAPVVADSLDEVSSVHNHLWDTGVTGTSKPTSPNPLIVCLLSDNKLLHYGTDPILGFHLATAFTKLTEPSPLRHSDKGENNKLVVRSTNSNVFAFCHTLQHWAASGEASAGWYKRQFDPRVLQLDRTTQTPRIFNAIDTSNLADHVGALNIMLSALPLLSPEPYATLAIETLLQGSGEADKDMMKRLLQGHGPSVSMLLGVSAVDAWTNATSVSKVSEILVNRAFARDTAGNQLHTRVSWKHASQLGGFGSSSATSISPEDLARLLFQVYLEIGYVHFQRGSFAALLKFVKARFPNTDFEATCAVLNGLITADQTLQLGSLSSQDLGAQMHLQAMSPSWLRLDGTPSASQSGFNAWKNIPEVSAVTLVISRSFIASLYGSSAIKNVGAPTFIGSLRLGSGASTSGHNVFGGVQLTFDTLPKYGAPEDDGFSAEIVADAAGWAGDAPLVASFYVPTKALQTDSKFLNVGLGILSTVQNVTLFRRVLDENLQVYQTNLYDRERVFITKYMPGHTRYPVYCAAAKQNERQSDATPSYTAGVDDSGWVATITGHYDVDIELGKSLLKDMVPIELRQTSPFTIDVVFGKKALVLSLNFPYQVDSAQAKTRIARKSSWIEVIAPFADPLTTPALDDYVYPLILGGNAQELVPVTLNSPHVSLDTLPILDISDKAAHAWLNPLISSQFSVRERRNRDKYLHTGGLANTARLNFKDSLFTMFMVSAGVQGEQTGLFAIDHPERGGIHMLMFVSSVRLDAASASIVIDAAALPFTMDVVADPALSEFLIVLSSLKMVSMKMDDAELELWKKALPSFAERARTWTHKKTCEYRVKKTVPISLKPSQPVLCSCGRGKLPKDFIAIPEWDTAANFVTRIALSTTYSVPFIEDIVKDKGSTVHEDDSSNDDRGPSSSSQPQRRERCANCGRNTAKGTTDGALKKCTGCRKVAYCGPECQKENWKQHRVDCKASK</sequence>
<evidence type="ECO:0000256" key="5">
    <source>
        <dbReference type="SAM" id="MobiDB-lite"/>
    </source>
</evidence>